<evidence type="ECO:0000313" key="1">
    <source>
        <dbReference type="EMBL" id="VVQ19614.1"/>
    </source>
</evidence>
<organism evidence="1 2">
    <name type="scientific">Pseudomonas fluorescens</name>
    <dbReference type="NCBI Taxonomy" id="294"/>
    <lineage>
        <taxon>Bacteria</taxon>
        <taxon>Pseudomonadati</taxon>
        <taxon>Pseudomonadota</taxon>
        <taxon>Gammaproteobacteria</taxon>
        <taxon>Pseudomonadales</taxon>
        <taxon>Pseudomonadaceae</taxon>
        <taxon>Pseudomonas</taxon>
    </lineage>
</organism>
<evidence type="ECO:0000313" key="2">
    <source>
        <dbReference type="Proteomes" id="UP000326452"/>
    </source>
</evidence>
<protein>
    <submittedName>
        <fullName evidence="1">Uncharacterized protein</fullName>
    </submittedName>
</protein>
<gene>
    <name evidence="1" type="ORF">PS941_04840</name>
</gene>
<name>A0A5E7VFE2_PSEFL</name>
<proteinExistence type="predicted"/>
<dbReference type="AlphaFoldDB" id="A0A5E7VFE2"/>
<dbReference type="Proteomes" id="UP000326452">
    <property type="component" value="Unassembled WGS sequence"/>
</dbReference>
<dbReference type="EMBL" id="CABVJC010000010">
    <property type="protein sequence ID" value="VVQ19614.1"/>
    <property type="molecule type" value="Genomic_DNA"/>
</dbReference>
<reference evidence="1 2" key="1">
    <citation type="submission" date="2019-09" db="EMBL/GenBank/DDBJ databases">
        <authorList>
            <person name="Chandra G."/>
            <person name="Truman W A."/>
        </authorList>
    </citation>
    <scope>NUCLEOTIDE SEQUENCE [LARGE SCALE GENOMIC DNA]</scope>
    <source>
        <strain evidence="1">PS941</strain>
    </source>
</reference>
<sequence length="525" mass="58882">MRQHVDAGLAVNVDPRTTQICATDHAIAAEIAGLPLHTELTGIVLADFDNQAFDHHLRAALVEQIDHLAQVAIQRLRRGNQQGVGGCVSLNGHAAGTEGDVLLAALRAAATGCAATATLRVTAARAAAAVSGRRAAAALRTALAALPSIAASASTHRAEHRPRTVTGAAVALAREQTTQRLRQFRCLRVTQINHMQIARIALRVIQFIDQIARQLRALWATSANDDGVGTRITNHGDFLRRIIARRIEQIRHHRRDVSGDAVLNLHHIGVDRTRRINARDQLRNAGQVLRVIGDDDGVIARIGVDRIVRRHNRPQHRNQVHRVLVLQTKRAREHAVTRRFVGTVNRPAKQFGISLRHHLRHTANIHHTKPLHAQRRQQHVVSLPRRHLTFRDQGQRALHPRVDQKLLPGRPRQRPHHRLNIRVDKIQRHRLITQRIARQGNARRRRATARTLRDVVQWLRRRSRLGLCAFAVEHRVAAALSIGQRPAEFTVDQQRRLILWCGAGVAACAQCQQQKRRGRTYIIGT</sequence>
<accession>A0A5E7VFE2</accession>